<dbReference type="PANTHER" id="PTHR19143:SF458">
    <property type="entry name" value="FIBRINOGEN C-TERMINAL DOMAIN-CONTAINING PROTEIN-RELATED"/>
    <property type="match status" value="1"/>
</dbReference>
<dbReference type="Pfam" id="PF00147">
    <property type="entry name" value="Fibrinogen_C"/>
    <property type="match status" value="1"/>
</dbReference>
<dbReference type="AlphaFoldDB" id="A0A8B6G4S3"/>
<comment type="caution">
    <text evidence="2">The sequence shown here is derived from an EMBL/GenBank/DDBJ whole genome shotgun (WGS) entry which is preliminary data.</text>
</comment>
<dbReference type="InterPro" id="IPR050373">
    <property type="entry name" value="Fibrinogen_C-term_domain"/>
</dbReference>
<dbReference type="NCBIfam" id="NF040941">
    <property type="entry name" value="GGGWT_bact"/>
    <property type="match status" value="1"/>
</dbReference>
<dbReference type="SUPFAM" id="SSF56496">
    <property type="entry name" value="Fibrinogen C-terminal domain-like"/>
    <property type="match status" value="1"/>
</dbReference>
<evidence type="ECO:0000313" key="2">
    <source>
        <dbReference type="EMBL" id="VDI58613.1"/>
    </source>
</evidence>
<dbReference type="OrthoDB" id="6145874at2759"/>
<reference evidence="2" key="1">
    <citation type="submission" date="2018-11" db="EMBL/GenBank/DDBJ databases">
        <authorList>
            <person name="Alioto T."/>
            <person name="Alioto T."/>
        </authorList>
    </citation>
    <scope>NUCLEOTIDE SEQUENCE</scope>
</reference>
<dbReference type="InterPro" id="IPR014716">
    <property type="entry name" value="Fibrinogen_a/b/g_C_1"/>
</dbReference>
<dbReference type="SMART" id="SM00186">
    <property type="entry name" value="FBG"/>
    <property type="match status" value="1"/>
</dbReference>
<accession>A0A8B6G4S3</accession>
<evidence type="ECO:0000259" key="1">
    <source>
        <dbReference type="PROSITE" id="PS51406"/>
    </source>
</evidence>
<gene>
    <name evidence="2" type="ORF">MGAL_10B082681</name>
</gene>
<dbReference type="Gene3D" id="3.90.215.10">
    <property type="entry name" value="Gamma Fibrinogen, chain A, domain 1"/>
    <property type="match status" value="1"/>
</dbReference>
<evidence type="ECO:0000313" key="3">
    <source>
        <dbReference type="Proteomes" id="UP000596742"/>
    </source>
</evidence>
<dbReference type="Proteomes" id="UP000596742">
    <property type="component" value="Unassembled WGS sequence"/>
</dbReference>
<keyword evidence="3" id="KW-1185">Reference proteome</keyword>
<protein>
    <recommendedName>
        <fullName evidence="1">Fibrinogen C-terminal domain-containing protein</fullName>
    </recommendedName>
</protein>
<dbReference type="PANTHER" id="PTHR19143">
    <property type="entry name" value="FIBRINOGEN/TENASCIN/ANGIOPOEITIN"/>
    <property type="match status" value="1"/>
</dbReference>
<dbReference type="PROSITE" id="PS51406">
    <property type="entry name" value="FIBRINOGEN_C_2"/>
    <property type="match status" value="1"/>
</dbReference>
<name>A0A8B6G4S3_MYTGA</name>
<dbReference type="GO" id="GO:0005615">
    <property type="term" value="C:extracellular space"/>
    <property type="evidence" value="ECO:0007669"/>
    <property type="project" value="TreeGrafter"/>
</dbReference>
<organism evidence="2 3">
    <name type="scientific">Mytilus galloprovincialis</name>
    <name type="common">Mediterranean mussel</name>
    <dbReference type="NCBI Taxonomy" id="29158"/>
    <lineage>
        <taxon>Eukaryota</taxon>
        <taxon>Metazoa</taxon>
        <taxon>Spiralia</taxon>
        <taxon>Lophotrochozoa</taxon>
        <taxon>Mollusca</taxon>
        <taxon>Bivalvia</taxon>
        <taxon>Autobranchia</taxon>
        <taxon>Pteriomorphia</taxon>
        <taxon>Mytilida</taxon>
        <taxon>Mytiloidea</taxon>
        <taxon>Mytilidae</taxon>
        <taxon>Mytilinae</taxon>
        <taxon>Mytilus</taxon>
    </lineage>
</organism>
<dbReference type="EMBL" id="UYJE01007859">
    <property type="protein sequence ID" value="VDI58613.1"/>
    <property type="molecule type" value="Genomic_DNA"/>
</dbReference>
<dbReference type="InterPro" id="IPR036056">
    <property type="entry name" value="Fibrinogen-like_C"/>
</dbReference>
<proteinExistence type="predicted"/>
<feature type="domain" description="Fibrinogen C-terminal" evidence="1">
    <location>
        <begin position="125"/>
        <end position="236"/>
    </location>
</feature>
<sequence length="236" mass="27013">MNQLITSARRPNVPIKYNVRKCEVFNQNARGDGKNKQNGRKGESVEECAKIKYFMNIQRGSLKVYRSEIHMRLTMWFGLVLVLLLAKTYADGKLTSTSDSGVCFYGKTAEQVLSILATGKYRSLLPSGPHVRDCSDLDRKHYKSGVYKIFPAGGAGFKAYCDMETDGGGWTVFQRRQDGKVDFYRGWEDYVNGFGHFNTEFWLGNDKLYKLTSRGQYELRVNLEDFNGDKAYAQYF</sequence>
<dbReference type="InterPro" id="IPR002181">
    <property type="entry name" value="Fibrinogen_a/b/g_C_dom"/>
</dbReference>